<dbReference type="AlphaFoldDB" id="A0A370TQE3"/>
<evidence type="ECO:0000313" key="1">
    <source>
        <dbReference type="EMBL" id="RDL37739.1"/>
    </source>
</evidence>
<dbReference type="OrthoDB" id="4788824at2759"/>
<dbReference type="RefSeq" id="XP_031870395.1">
    <property type="nucleotide sequence ID" value="XM_032013795.1"/>
</dbReference>
<sequence length="74" mass="8100">MAEGRSLSNPQGLDPGDYPVGGNVIVEIYMGGGKRHPVPFARLPEPGPFTGWDNLNLMGIKYELQDKNGQWKST</sequence>
<accession>A0A370TQE3</accession>
<keyword evidence="2" id="KW-1185">Reference proteome</keyword>
<dbReference type="EMBL" id="NPIC01000003">
    <property type="protein sequence ID" value="RDL37739.1"/>
    <property type="molecule type" value="Genomic_DNA"/>
</dbReference>
<organism evidence="1 2">
    <name type="scientific">Venustampulla echinocandica</name>
    <dbReference type="NCBI Taxonomy" id="2656787"/>
    <lineage>
        <taxon>Eukaryota</taxon>
        <taxon>Fungi</taxon>
        <taxon>Dikarya</taxon>
        <taxon>Ascomycota</taxon>
        <taxon>Pezizomycotina</taxon>
        <taxon>Leotiomycetes</taxon>
        <taxon>Helotiales</taxon>
        <taxon>Pleuroascaceae</taxon>
        <taxon>Venustampulla</taxon>
    </lineage>
</organism>
<gene>
    <name evidence="1" type="ORF">BP5553_05172</name>
</gene>
<protein>
    <submittedName>
        <fullName evidence="1">Uncharacterized protein</fullName>
    </submittedName>
</protein>
<dbReference type="Proteomes" id="UP000254866">
    <property type="component" value="Unassembled WGS sequence"/>
</dbReference>
<evidence type="ECO:0000313" key="2">
    <source>
        <dbReference type="Proteomes" id="UP000254866"/>
    </source>
</evidence>
<dbReference type="GeneID" id="43598021"/>
<reference evidence="1 2" key="1">
    <citation type="journal article" date="2018" name="IMA Fungus">
        <title>IMA Genome-F 9: Draft genome sequence of Annulohypoxylon stygium, Aspergillus mulundensis, Berkeleyomyces basicola (syn. Thielaviopsis basicola), Ceratocystis smalleyi, two Cercospora beticola strains, Coleophoma cylindrospora, Fusarium fracticaudum, Phialophora cf. hyalina, and Morchella septimelata.</title>
        <authorList>
            <person name="Wingfield B.D."/>
            <person name="Bills G.F."/>
            <person name="Dong Y."/>
            <person name="Huang W."/>
            <person name="Nel W.J."/>
            <person name="Swalarsk-Parry B.S."/>
            <person name="Vaghefi N."/>
            <person name="Wilken P.M."/>
            <person name="An Z."/>
            <person name="de Beer Z.W."/>
            <person name="De Vos L."/>
            <person name="Chen L."/>
            <person name="Duong T.A."/>
            <person name="Gao Y."/>
            <person name="Hammerbacher A."/>
            <person name="Kikkert J.R."/>
            <person name="Li Y."/>
            <person name="Li H."/>
            <person name="Li K."/>
            <person name="Li Q."/>
            <person name="Liu X."/>
            <person name="Ma X."/>
            <person name="Naidoo K."/>
            <person name="Pethybridge S.J."/>
            <person name="Sun J."/>
            <person name="Steenkamp E.T."/>
            <person name="van der Nest M.A."/>
            <person name="van Wyk S."/>
            <person name="Wingfield M.J."/>
            <person name="Xiong C."/>
            <person name="Yue Q."/>
            <person name="Zhang X."/>
        </authorList>
    </citation>
    <scope>NUCLEOTIDE SEQUENCE [LARGE SCALE GENOMIC DNA]</scope>
    <source>
        <strain evidence="1 2">BP 5553</strain>
    </source>
</reference>
<proteinExistence type="predicted"/>
<comment type="caution">
    <text evidence="1">The sequence shown here is derived from an EMBL/GenBank/DDBJ whole genome shotgun (WGS) entry which is preliminary data.</text>
</comment>
<name>A0A370TQE3_9HELO</name>